<sequence>MWLLALAWCCLRLSSPQALPSPSGSQAAASGLCPDQCILKANGNNVMSDGAPEVPEHLQAFRSHWEEALGCPSLWLPVFPLLSLGLQLSPHEDSPAVSLTEDSVHLEQGMVRECMSTAGVQCLVLEKVLEPCGSSASPPRSRWAVSSPEGCSRLLPTS</sequence>
<keyword evidence="4" id="KW-1185">Reference proteome</keyword>
<dbReference type="GO" id="GO:0005886">
    <property type="term" value="C:plasma membrane"/>
    <property type="evidence" value="ECO:0007669"/>
    <property type="project" value="TreeGrafter"/>
</dbReference>
<organism evidence="3 4">
    <name type="scientific">Camelus dromedarius</name>
    <name type="common">Dromedary</name>
    <name type="synonym">Arabian camel</name>
    <dbReference type="NCBI Taxonomy" id="9838"/>
    <lineage>
        <taxon>Eukaryota</taxon>
        <taxon>Metazoa</taxon>
        <taxon>Chordata</taxon>
        <taxon>Craniata</taxon>
        <taxon>Vertebrata</taxon>
        <taxon>Euteleostomi</taxon>
        <taxon>Mammalia</taxon>
        <taxon>Eutheria</taxon>
        <taxon>Laurasiatheria</taxon>
        <taxon>Artiodactyla</taxon>
        <taxon>Tylopoda</taxon>
        <taxon>Camelidae</taxon>
        <taxon>Camelus</taxon>
    </lineage>
</organism>
<feature type="region of interest" description="Disordered" evidence="1">
    <location>
        <begin position="133"/>
        <end position="158"/>
    </location>
</feature>
<feature type="chain" id="PRO_5024292928" evidence="2">
    <location>
        <begin position="19"/>
        <end position="158"/>
    </location>
</feature>
<comment type="caution">
    <text evidence="3">The sequence shown here is derived from an EMBL/GenBank/DDBJ whole genome shotgun (WGS) entry which is preliminary data.</text>
</comment>
<proteinExistence type="predicted"/>
<dbReference type="Proteomes" id="UP000299084">
    <property type="component" value="Unassembled WGS sequence"/>
</dbReference>
<accession>A0A5N4CCB0</accession>
<dbReference type="GO" id="GO:0005096">
    <property type="term" value="F:GTPase activator activity"/>
    <property type="evidence" value="ECO:0007669"/>
    <property type="project" value="TreeGrafter"/>
</dbReference>
<dbReference type="GO" id="GO:0023051">
    <property type="term" value="P:regulation of signaling"/>
    <property type="evidence" value="ECO:0007669"/>
    <property type="project" value="TreeGrafter"/>
</dbReference>
<evidence type="ECO:0000256" key="2">
    <source>
        <dbReference type="SAM" id="SignalP"/>
    </source>
</evidence>
<dbReference type="EMBL" id="JWIN03000029">
    <property type="protein sequence ID" value="KAB1256599.1"/>
    <property type="molecule type" value="Genomic_DNA"/>
</dbReference>
<dbReference type="AlphaFoldDB" id="A0A5N4CCB0"/>
<dbReference type="GO" id="GO:0007186">
    <property type="term" value="P:G protein-coupled receptor signaling pathway"/>
    <property type="evidence" value="ECO:0007669"/>
    <property type="project" value="TreeGrafter"/>
</dbReference>
<keyword evidence="2" id="KW-0732">Signal</keyword>
<reference evidence="3 4" key="1">
    <citation type="journal article" date="2019" name="Mol. Ecol. Resour.">
        <title>Improving Illumina assemblies with Hi-C and long reads: an example with the North African dromedary.</title>
        <authorList>
            <person name="Elbers J.P."/>
            <person name="Rogers M.F."/>
            <person name="Perelman P.L."/>
            <person name="Proskuryakova A.A."/>
            <person name="Serdyukova N.A."/>
            <person name="Johnson W.E."/>
            <person name="Horin P."/>
            <person name="Corander J."/>
            <person name="Murphy D."/>
            <person name="Burger P.A."/>
        </authorList>
    </citation>
    <scope>NUCLEOTIDE SEQUENCE [LARGE SCALE GENOMIC DNA]</scope>
    <source>
        <strain evidence="3">Drom800</strain>
        <tissue evidence="3">Blood</tissue>
    </source>
</reference>
<evidence type="ECO:0000313" key="4">
    <source>
        <dbReference type="Proteomes" id="UP000299084"/>
    </source>
</evidence>
<protein>
    <submittedName>
        <fullName evidence="3">Phosphatidylinositol 3</fullName>
    </submittedName>
</protein>
<evidence type="ECO:0000256" key="1">
    <source>
        <dbReference type="SAM" id="MobiDB-lite"/>
    </source>
</evidence>
<dbReference type="InterPro" id="IPR051832">
    <property type="entry name" value="mTOR-Rac_regulators"/>
</dbReference>
<dbReference type="PANTHER" id="PTHR22829">
    <property type="entry name" value="DEP DOMAIN PROTEIN"/>
    <property type="match status" value="1"/>
</dbReference>
<dbReference type="GO" id="GO:0005085">
    <property type="term" value="F:guanyl-nucleotide exchange factor activity"/>
    <property type="evidence" value="ECO:0007669"/>
    <property type="project" value="TreeGrafter"/>
</dbReference>
<dbReference type="PANTHER" id="PTHR22829:SF6">
    <property type="entry name" value="PHOSPHATIDYLINOSITOL 3,4,5-TRISPHOSPHATE-DEPENDENT RAC EXCHANGER 1 PROTEIN"/>
    <property type="match status" value="1"/>
</dbReference>
<evidence type="ECO:0000313" key="3">
    <source>
        <dbReference type="EMBL" id="KAB1256599.1"/>
    </source>
</evidence>
<feature type="signal peptide" evidence="2">
    <location>
        <begin position="1"/>
        <end position="18"/>
    </location>
</feature>
<name>A0A5N4CCB0_CAMDR</name>
<gene>
    <name evidence="3" type="ORF">Cadr_000027349</name>
</gene>